<protein>
    <submittedName>
        <fullName evidence="2">Uncharacterized protein</fullName>
    </submittedName>
</protein>
<organism evidence="1 2">
    <name type="scientific">Panagrolaimus sp. PS1159</name>
    <dbReference type="NCBI Taxonomy" id="55785"/>
    <lineage>
        <taxon>Eukaryota</taxon>
        <taxon>Metazoa</taxon>
        <taxon>Ecdysozoa</taxon>
        <taxon>Nematoda</taxon>
        <taxon>Chromadorea</taxon>
        <taxon>Rhabditida</taxon>
        <taxon>Tylenchina</taxon>
        <taxon>Panagrolaimomorpha</taxon>
        <taxon>Panagrolaimoidea</taxon>
        <taxon>Panagrolaimidae</taxon>
        <taxon>Panagrolaimus</taxon>
    </lineage>
</organism>
<accession>A0AC35FXZ3</accession>
<reference evidence="2" key="1">
    <citation type="submission" date="2022-11" db="UniProtKB">
        <authorList>
            <consortium name="WormBaseParasite"/>
        </authorList>
    </citation>
    <scope>IDENTIFICATION</scope>
</reference>
<name>A0AC35FXZ3_9BILA</name>
<dbReference type="Proteomes" id="UP000887580">
    <property type="component" value="Unplaced"/>
</dbReference>
<sequence>MKRFSPYASSASQRQTTREARTSAAANNISSNFSANRKLEQQQQNVEKEVIEHSAVEVGQTYVMDDSVSPREIGAYVESLAPTSNYDIMEVLPDLTNEIPSLDAYDPLVTNLTAGDVKNTLVGLCVMVNRLLQDNRFLLRELAAIKSGSYSNSISRMERYDFKKRLIRGPYIFHGTAEIPKCDLMTIVTQFDLAQHRRTETSLGTIRRFVRFLLENVIPHELHTKYTLRERGGQDYLTEIPPDLLILIRDMCLEALNLFEPRMEEDRTRREDFSDYINRTVKSALQEMRRNPRKNRVVNKEA</sequence>
<proteinExistence type="predicted"/>
<evidence type="ECO:0000313" key="2">
    <source>
        <dbReference type="WBParaSite" id="PS1159_v2.g21977.t1"/>
    </source>
</evidence>
<evidence type="ECO:0000313" key="1">
    <source>
        <dbReference type="Proteomes" id="UP000887580"/>
    </source>
</evidence>
<dbReference type="WBParaSite" id="PS1159_v2.g21977.t1">
    <property type="protein sequence ID" value="PS1159_v2.g21977.t1"/>
    <property type="gene ID" value="PS1159_v2.g21977"/>
</dbReference>